<keyword evidence="1" id="KW-0472">Membrane</keyword>
<name>A0ABR1ZA47_9ROSI</name>
<evidence type="ECO:0000256" key="1">
    <source>
        <dbReference type="SAM" id="Phobius"/>
    </source>
</evidence>
<feature type="transmembrane region" description="Helical" evidence="1">
    <location>
        <begin position="80"/>
        <end position="99"/>
    </location>
</feature>
<organism evidence="2 3">
    <name type="scientific">Hibiscus sabdariffa</name>
    <name type="common">roselle</name>
    <dbReference type="NCBI Taxonomy" id="183260"/>
    <lineage>
        <taxon>Eukaryota</taxon>
        <taxon>Viridiplantae</taxon>
        <taxon>Streptophyta</taxon>
        <taxon>Embryophyta</taxon>
        <taxon>Tracheophyta</taxon>
        <taxon>Spermatophyta</taxon>
        <taxon>Magnoliopsida</taxon>
        <taxon>eudicotyledons</taxon>
        <taxon>Gunneridae</taxon>
        <taxon>Pentapetalae</taxon>
        <taxon>rosids</taxon>
        <taxon>malvids</taxon>
        <taxon>Malvales</taxon>
        <taxon>Malvaceae</taxon>
        <taxon>Malvoideae</taxon>
        <taxon>Hibiscus</taxon>
    </lineage>
</organism>
<evidence type="ECO:0000313" key="3">
    <source>
        <dbReference type="Proteomes" id="UP001396334"/>
    </source>
</evidence>
<comment type="caution">
    <text evidence="2">The sequence shown here is derived from an EMBL/GenBank/DDBJ whole genome shotgun (WGS) entry which is preliminary data.</text>
</comment>
<keyword evidence="3" id="KW-1185">Reference proteome</keyword>
<gene>
    <name evidence="2" type="ORF">V6N11_007826</name>
</gene>
<keyword evidence="1" id="KW-0812">Transmembrane</keyword>
<evidence type="ECO:0000313" key="2">
    <source>
        <dbReference type="EMBL" id="KAK8476892.1"/>
    </source>
</evidence>
<sequence length="104" mass="11133">MDCDDNSAPKPSASYKDKVIGDSTFDQEKDLIPIDEDDIDHLEEDPPSPPSSIHAIIVHASINIVLPFIVFVSPSLCHRAAIAIALSICVATIAVNVTLNPSLL</sequence>
<keyword evidence="1" id="KW-1133">Transmembrane helix</keyword>
<accession>A0ABR1ZA47</accession>
<proteinExistence type="predicted"/>
<dbReference type="EMBL" id="JBBPBN010002005">
    <property type="protein sequence ID" value="KAK8476892.1"/>
    <property type="molecule type" value="Genomic_DNA"/>
</dbReference>
<reference evidence="2 3" key="1">
    <citation type="journal article" date="2024" name="G3 (Bethesda)">
        <title>Genome assembly of Hibiscus sabdariffa L. provides insights into metabolisms of medicinal natural products.</title>
        <authorList>
            <person name="Kim T."/>
        </authorList>
    </citation>
    <scope>NUCLEOTIDE SEQUENCE [LARGE SCALE GENOMIC DNA]</scope>
    <source>
        <strain evidence="2">TK-2024</strain>
        <tissue evidence="2">Old leaves</tissue>
    </source>
</reference>
<protein>
    <submittedName>
        <fullName evidence="2">Uncharacterized protein</fullName>
    </submittedName>
</protein>
<dbReference type="Proteomes" id="UP001396334">
    <property type="component" value="Unassembled WGS sequence"/>
</dbReference>
<feature type="transmembrane region" description="Helical" evidence="1">
    <location>
        <begin position="53"/>
        <end position="73"/>
    </location>
</feature>